<sequence length="330" mass="37616">MWHVLKKDKSFLISVTFLLLFVLASIGNTIFLDGKVRQVSMQFDKEGNVEVAPFPPSLEFPLGTDRKGYDLLHRVIEGAKWSIGAAFLIAFIRTVFGIGFGIFIAFYVKRTFRTFEAAFDSFSVIPMTLIAFFILETVLTFESWEIPPPFYQRVSFQMMVLIVLALPTLSIYFSNETRKLLSEEFMNAARTLGGSKWHLVKRHLFPNLRPLFLIVFMQQFVQALILFLHLGILGLFFGGTIVFSGGEIESVSSEWSGLIGLYFRSLSANPWIPLVPIGCFILTIIAGNTIVRRLKFAMEQQYKIRETEEEQSKEQQVTITANSFTFHKEG</sequence>
<dbReference type="PROSITE" id="PS50928">
    <property type="entry name" value="ABC_TM1"/>
    <property type="match status" value="1"/>
</dbReference>
<dbReference type="SUPFAM" id="SSF161098">
    <property type="entry name" value="MetI-like"/>
    <property type="match status" value="1"/>
</dbReference>
<evidence type="ECO:0000256" key="1">
    <source>
        <dbReference type="ARBA" id="ARBA00004141"/>
    </source>
</evidence>
<keyword evidence="3 6" id="KW-0812">Transmembrane</keyword>
<dbReference type="InterPro" id="IPR000515">
    <property type="entry name" value="MetI-like"/>
</dbReference>
<dbReference type="eggNOG" id="COG1173">
    <property type="taxonomic scope" value="Bacteria"/>
</dbReference>
<dbReference type="PANTHER" id="PTHR43839:SF3">
    <property type="entry name" value="OLIGOPEPTIDE ABC TRANSPORTER, PERMEASE PROTEIN"/>
    <property type="match status" value="1"/>
</dbReference>
<dbReference type="PANTHER" id="PTHR43839">
    <property type="entry name" value="OPPC IN A BINDING PROTEIN-DEPENDENT TRANSPORT SYSTEM"/>
    <property type="match status" value="1"/>
</dbReference>
<evidence type="ECO:0000256" key="3">
    <source>
        <dbReference type="ARBA" id="ARBA00022692"/>
    </source>
</evidence>
<organism evidence="8 9">
    <name type="scientific">Bacillus manliponensis</name>
    <dbReference type="NCBI Taxonomy" id="574376"/>
    <lineage>
        <taxon>Bacteria</taxon>
        <taxon>Bacillati</taxon>
        <taxon>Bacillota</taxon>
        <taxon>Bacilli</taxon>
        <taxon>Bacillales</taxon>
        <taxon>Bacillaceae</taxon>
        <taxon>Bacillus</taxon>
        <taxon>Bacillus cereus group</taxon>
    </lineage>
</organism>
<comment type="subcellular location">
    <subcellularLocation>
        <location evidence="6">Cell membrane</location>
        <topology evidence="6">Multi-pass membrane protein</topology>
    </subcellularLocation>
    <subcellularLocation>
        <location evidence="1">Membrane</location>
        <topology evidence="1">Multi-pass membrane protein</topology>
    </subcellularLocation>
</comment>
<evidence type="ECO:0000313" key="9">
    <source>
        <dbReference type="Proteomes" id="UP000027822"/>
    </source>
</evidence>
<reference evidence="8 9" key="1">
    <citation type="submission" date="2014-06" db="EMBL/GenBank/DDBJ databases">
        <title>Draft genome sequence of Bacillus manliponensis JCM 15802 (MCCC 1A00708).</title>
        <authorList>
            <person name="Lai Q."/>
            <person name="Liu Y."/>
            <person name="Shao Z."/>
        </authorList>
    </citation>
    <scope>NUCLEOTIDE SEQUENCE [LARGE SCALE GENOMIC DNA]</scope>
    <source>
        <strain evidence="8 9">JCM 15802</strain>
    </source>
</reference>
<evidence type="ECO:0000313" key="8">
    <source>
        <dbReference type="EMBL" id="KEK17848.1"/>
    </source>
</evidence>
<comment type="caution">
    <text evidence="8">The sequence shown here is derived from an EMBL/GenBank/DDBJ whole genome shotgun (WGS) entry which is preliminary data.</text>
</comment>
<keyword evidence="9" id="KW-1185">Reference proteome</keyword>
<evidence type="ECO:0000256" key="2">
    <source>
        <dbReference type="ARBA" id="ARBA00022448"/>
    </source>
</evidence>
<dbReference type="InterPro" id="IPR035906">
    <property type="entry name" value="MetI-like_sf"/>
</dbReference>
<feature type="transmembrane region" description="Helical" evidence="6">
    <location>
        <begin position="12"/>
        <end position="32"/>
    </location>
</feature>
<evidence type="ECO:0000256" key="4">
    <source>
        <dbReference type="ARBA" id="ARBA00022989"/>
    </source>
</evidence>
<accession>A0A073K6F2</accession>
<evidence type="ECO:0000256" key="6">
    <source>
        <dbReference type="RuleBase" id="RU363032"/>
    </source>
</evidence>
<feature type="transmembrane region" description="Helical" evidence="6">
    <location>
        <begin position="155"/>
        <end position="173"/>
    </location>
</feature>
<dbReference type="CDD" id="cd06261">
    <property type="entry name" value="TM_PBP2"/>
    <property type="match status" value="1"/>
</dbReference>
<evidence type="ECO:0000259" key="7">
    <source>
        <dbReference type="PROSITE" id="PS50928"/>
    </source>
</evidence>
<dbReference type="STRING" id="574376.BAMA_10855"/>
<dbReference type="Gene3D" id="1.10.3720.10">
    <property type="entry name" value="MetI-like"/>
    <property type="match status" value="1"/>
</dbReference>
<dbReference type="Proteomes" id="UP000027822">
    <property type="component" value="Unassembled WGS sequence"/>
</dbReference>
<dbReference type="EMBL" id="JOTN01000021">
    <property type="protein sequence ID" value="KEK17848.1"/>
    <property type="molecule type" value="Genomic_DNA"/>
</dbReference>
<protein>
    <submittedName>
        <fullName evidence="8">Peptide ABC transporter permease</fullName>
    </submittedName>
</protein>
<feature type="domain" description="ABC transmembrane type-1" evidence="7">
    <location>
        <begin position="83"/>
        <end position="284"/>
    </location>
</feature>
<feature type="transmembrane region" description="Helical" evidence="6">
    <location>
        <begin position="271"/>
        <end position="291"/>
    </location>
</feature>
<feature type="transmembrane region" description="Helical" evidence="6">
    <location>
        <begin position="81"/>
        <end position="108"/>
    </location>
</feature>
<dbReference type="RefSeq" id="WP_034642399.1">
    <property type="nucleotide sequence ID" value="NZ_CBCSJC010000022.1"/>
</dbReference>
<name>A0A073K6F2_9BACI</name>
<dbReference type="AlphaFoldDB" id="A0A073K6F2"/>
<comment type="similarity">
    <text evidence="6">Belongs to the binding-protein-dependent transport system permease family.</text>
</comment>
<keyword evidence="2 6" id="KW-0813">Transport</keyword>
<dbReference type="Pfam" id="PF00528">
    <property type="entry name" value="BPD_transp_1"/>
    <property type="match status" value="1"/>
</dbReference>
<keyword evidence="4 6" id="KW-1133">Transmembrane helix</keyword>
<feature type="transmembrane region" description="Helical" evidence="6">
    <location>
        <begin position="211"/>
        <end position="237"/>
    </location>
</feature>
<dbReference type="GO" id="GO:0005886">
    <property type="term" value="C:plasma membrane"/>
    <property type="evidence" value="ECO:0007669"/>
    <property type="project" value="UniProtKB-SubCell"/>
</dbReference>
<evidence type="ECO:0000256" key="5">
    <source>
        <dbReference type="ARBA" id="ARBA00023136"/>
    </source>
</evidence>
<proteinExistence type="inferred from homology"/>
<keyword evidence="5 6" id="KW-0472">Membrane</keyword>
<dbReference type="GO" id="GO:0055085">
    <property type="term" value="P:transmembrane transport"/>
    <property type="evidence" value="ECO:0007669"/>
    <property type="project" value="InterPro"/>
</dbReference>
<gene>
    <name evidence="8" type="ORF">BAMA_10855</name>
</gene>
<feature type="transmembrane region" description="Helical" evidence="6">
    <location>
        <begin position="115"/>
        <end position="135"/>
    </location>
</feature>
<dbReference type="OrthoDB" id="2351941at2"/>